<gene>
    <name evidence="2" type="ORF">PIB30_101159</name>
</gene>
<sequence>MNMMMGKTTILTRPPPSSHRPESKEPGLAAVRCRTRLHALPEGPLPASCFTLPSSSSCRHEFNEPGFVAGNLRTRLHAAPKDGCAISLAPSPEFSGTVGSEGLINGSDPSTAQSVCLLPTQSDFTTWHPHQPTRFDPPDPA</sequence>
<protein>
    <submittedName>
        <fullName evidence="2">Uncharacterized protein</fullName>
    </submittedName>
</protein>
<name>A0ABU6XXI2_9FABA</name>
<organism evidence="2 3">
    <name type="scientific">Stylosanthes scabra</name>
    <dbReference type="NCBI Taxonomy" id="79078"/>
    <lineage>
        <taxon>Eukaryota</taxon>
        <taxon>Viridiplantae</taxon>
        <taxon>Streptophyta</taxon>
        <taxon>Embryophyta</taxon>
        <taxon>Tracheophyta</taxon>
        <taxon>Spermatophyta</taxon>
        <taxon>Magnoliopsida</taxon>
        <taxon>eudicotyledons</taxon>
        <taxon>Gunneridae</taxon>
        <taxon>Pentapetalae</taxon>
        <taxon>rosids</taxon>
        <taxon>fabids</taxon>
        <taxon>Fabales</taxon>
        <taxon>Fabaceae</taxon>
        <taxon>Papilionoideae</taxon>
        <taxon>50 kb inversion clade</taxon>
        <taxon>dalbergioids sensu lato</taxon>
        <taxon>Dalbergieae</taxon>
        <taxon>Pterocarpus clade</taxon>
        <taxon>Stylosanthes</taxon>
    </lineage>
</organism>
<dbReference type="Proteomes" id="UP001341840">
    <property type="component" value="Unassembled WGS sequence"/>
</dbReference>
<dbReference type="EMBL" id="JASCZI010214366">
    <property type="protein sequence ID" value="MED6202016.1"/>
    <property type="molecule type" value="Genomic_DNA"/>
</dbReference>
<comment type="caution">
    <text evidence="2">The sequence shown here is derived from an EMBL/GenBank/DDBJ whole genome shotgun (WGS) entry which is preliminary data.</text>
</comment>
<evidence type="ECO:0000256" key="1">
    <source>
        <dbReference type="SAM" id="MobiDB-lite"/>
    </source>
</evidence>
<proteinExistence type="predicted"/>
<evidence type="ECO:0000313" key="2">
    <source>
        <dbReference type="EMBL" id="MED6202016.1"/>
    </source>
</evidence>
<feature type="region of interest" description="Disordered" evidence="1">
    <location>
        <begin position="1"/>
        <end position="26"/>
    </location>
</feature>
<evidence type="ECO:0000313" key="3">
    <source>
        <dbReference type="Proteomes" id="UP001341840"/>
    </source>
</evidence>
<keyword evidence="3" id="KW-1185">Reference proteome</keyword>
<reference evidence="2 3" key="1">
    <citation type="journal article" date="2023" name="Plants (Basel)">
        <title>Bridging the Gap: Combining Genomics and Transcriptomics Approaches to Understand Stylosanthes scabra, an Orphan Legume from the Brazilian Caatinga.</title>
        <authorList>
            <person name="Ferreira-Neto J.R.C."/>
            <person name="da Silva M.D."/>
            <person name="Binneck E."/>
            <person name="de Melo N.F."/>
            <person name="da Silva R.H."/>
            <person name="de Melo A.L.T.M."/>
            <person name="Pandolfi V."/>
            <person name="Bustamante F.O."/>
            <person name="Brasileiro-Vidal A.C."/>
            <person name="Benko-Iseppon A.M."/>
        </authorList>
    </citation>
    <scope>NUCLEOTIDE SEQUENCE [LARGE SCALE GENOMIC DNA]</scope>
    <source>
        <tissue evidence="2">Leaves</tissue>
    </source>
</reference>
<accession>A0ABU6XXI2</accession>